<accession>A0ABD6VPP6</accession>
<dbReference type="AlphaFoldDB" id="A0ABD6VPP6"/>
<proteinExistence type="predicted"/>
<dbReference type="Proteomes" id="UP000237274">
    <property type="component" value="Unassembled WGS sequence"/>
</dbReference>
<name>A0ABD6VPP6_9GAMM</name>
<reference evidence="1 3" key="1">
    <citation type="submission" date="2014-08" db="EMBL/GenBank/DDBJ databases">
        <title>Genome sequences of NCPPB Pectobacterium isolates.</title>
        <authorList>
            <person name="Glover R.H."/>
            <person name="Sapp M."/>
            <person name="Elphinstone J."/>
        </authorList>
    </citation>
    <scope>NUCLEOTIDE SEQUENCE [LARGE SCALE GENOMIC DNA]</scope>
    <source>
        <strain evidence="1 3">NCPPB3841</strain>
    </source>
</reference>
<dbReference type="EMBL" id="JQOF01000030">
    <property type="protein sequence ID" value="KGA39621.1"/>
    <property type="molecule type" value="Genomic_DNA"/>
</dbReference>
<organism evidence="2 4">
    <name type="scientific">Pectobacterium odoriferum</name>
    <dbReference type="NCBI Taxonomy" id="78398"/>
    <lineage>
        <taxon>Bacteria</taxon>
        <taxon>Pseudomonadati</taxon>
        <taxon>Pseudomonadota</taxon>
        <taxon>Gammaproteobacteria</taxon>
        <taxon>Enterobacterales</taxon>
        <taxon>Pectobacteriaceae</taxon>
        <taxon>Pectobacterium</taxon>
    </lineage>
</organism>
<evidence type="ECO:0000313" key="2">
    <source>
        <dbReference type="EMBL" id="POE26356.1"/>
    </source>
</evidence>
<dbReference type="EMBL" id="MTAO01000006">
    <property type="protein sequence ID" value="POE26356.1"/>
    <property type="molecule type" value="Genomic_DNA"/>
</dbReference>
<evidence type="ECO:0000313" key="3">
    <source>
        <dbReference type="Proteomes" id="UP000029447"/>
    </source>
</evidence>
<gene>
    <name evidence="2" type="ORF">BV926_11010</name>
    <name evidence="1" type="ORF">KU75_21480</name>
</gene>
<evidence type="ECO:0000313" key="1">
    <source>
        <dbReference type="EMBL" id="KGA39621.1"/>
    </source>
</evidence>
<sequence length="89" mass="10144">MATAFVNYKGTGDLKCDELIQAISDNSLCRYRAHKFFQPGIKPHQFLAKIAKNEEYVPKEALHLMTRSGLVNKAFMPVRHRIVSPRVSL</sequence>
<keyword evidence="3" id="KW-1185">Reference proteome</keyword>
<protein>
    <submittedName>
        <fullName evidence="2">Uncharacterized protein</fullName>
    </submittedName>
</protein>
<dbReference type="Proteomes" id="UP000029447">
    <property type="component" value="Unassembled WGS sequence"/>
</dbReference>
<reference evidence="2 4" key="2">
    <citation type="submission" date="2017-01" db="EMBL/GenBank/DDBJ databases">
        <title>Comparative Genomics of 38 Pectobacterium strains comprising three species revealed the characteristics of Pectobacterium carotovorum.</title>
        <authorList>
            <person name="Xie H."/>
            <person name="Ma Y."/>
            <person name="Li X."/>
        </authorList>
    </citation>
    <scope>NUCLEOTIDE SEQUENCE [LARGE SCALE GENOMIC DNA]</scope>
    <source>
        <strain evidence="2 4">Q142</strain>
    </source>
</reference>
<comment type="caution">
    <text evidence="2">The sequence shown here is derived from an EMBL/GenBank/DDBJ whole genome shotgun (WGS) entry which is preliminary data.</text>
</comment>
<dbReference type="KEGG" id="pcv:BCS7_14765"/>
<evidence type="ECO:0000313" key="4">
    <source>
        <dbReference type="Proteomes" id="UP000237274"/>
    </source>
</evidence>